<dbReference type="InterPro" id="IPR025110">
    <property type="entry name" value="AMP-bd_C"/>
</dbReference>
<dbReference type="InterPro" id="IPR042099">
    <property type="entry name" value="ANL_N_sf"/>
</dbReference>
<feature type="domain" description="AMP-binding enzyme C-terminal" evidence="3">
    <location>
        <begin position="413"/>
        <end position="488"/>
    </location>
</feature>
<evidence type="ECO:0000313" key="4">
    <source>
        <dbReference type="EMBL" id="UYP47325.1"/>
    </source>
</evidence>
<dbReference type="EC" id="6.2.1.40" evidence="4"/>
<accession>A0ABY6HUX8</accession>
<dbReference type="InterPro" id="IPR000873">
    <property type="entry name" value="AMP-dep_synth/lig_dom"/>
</dbReference>
<feature type="region of interest" description="Disordered" evidence="1">
    <location>
        <begin position="482"/>
        <end position="506"/>
    </location>
</feature>
<dbReference type="SUPFAM" id="SSF56801">
    <property type="entry name" value="Acetyl-CoA synthetase-like"/>
    <property type="match status" value="1"/>
</dbReference>
<evidence type="ECO:0000256" key="1">
    <source>
        <dbReference type="SAM" id="MobiDB-lite"/>
    </source>
</evidence>
<name>A0ABY6HUX8_9ARCH</name>
<sequence length="506" mass="56469">MNLTHYILEQAQRLETKTAIFQGENTLSFSELNSHVLKLISKIDNLSLEPEAKIMIVADNSPFFIISYLAIIGSGRVAVPIHHQFGESNFKYVIESCNIKCFFLQKKYIKKLAKFNLPLELILTDQDVEGYENIFTLTTTEGTIYPINNPKQRLAILIFTSGSTGTPKGVMQTHQNIMVNSNSIIEYLGLQESDRVMAVLPFSYCFGTSLLHTHLRVGGSVVLNNHFMFPGKVLKEINQKECTVFAGVPSTYQILLRRSALKQMKFPTLRIAQQAGGKLANAFIQELRQALPTTEIFIMYGQTEATARLSYLPPSLLDKKLGSIGKGIPNTTLSVVNKNGQPIKPGEIGELVASGENITLGYWQDPETTAKSFRNGKLYTGDIGTIDEEGFIFLTDREKNILKVGGFRVSPKEVEDYIAQLDEVVEVGIIGIPDDILGEAMKAYVSLKGETKLDADQITTYCKAHFPNHKIPKEYEFLPSLPKNNSNKLDKVKLKQMDKKTRGSSE</sequence>
<reference evidence="4" key="1">
    <citation type="submission" date="2022-09" db="EMBL/GenBank/DDBJ databases">
        <title>Actin cytoskeleton and complex cell architecture in an #Asgard archaeon.</title>
        <authorList>
            <person name="Ponce Toledo R.I."/>
            <person name="Schleper C."/>
            <person name="Rodrigues Oliveira T."/>
            <person name="Wollweber F."/>
            <person name="Xu J."/>
            <person name="Rittmann S."/>
            <person name="Klingl A."/>
            <person name="Pilhofer M."/>
        </authorList>
    </citation>
    <scope>NUCLEOTIDE SEQUENCE</scope>
    <source>
        <strain evidence="4">B-35</strain>
    </source>
</reference>
<dbReference type="PROSITE" id="PS00455">
    <property type="entry name" value="AMP_BINDING"/>
    <property type="match status" value="1"/>
</dbReference>
<evidence type="ECO:0000259" key="3">
    <source>
        <dbReference type="Pfam" id="PF13193"/>
    </source>
</evidence>
<dbReference type="PANTHER" id="PTHR43767:SF1">
    <property type="entry name" value="NONRIBOSOMAL PEPTIDE SYNTHASE PES1 (EUROFUNG)-RELATED"/>
    <property type="match status" value="1"/>
</dbReference>
<protein>
    <submittedName>
        <fullName evidence="4">4-hydroxybutyrate--CoA ligase 2</fullName>
        <ecNumber evidence="4">6.2.1.40</ecNumber>
    </submittedName>
</protein>
<dbReference type="Gene3D" id="3.30.300.30">
    <property type="match status" value="1"/>
</dbReference>
<feature type="domain" description="AMP-dependent synthetase/ligase" evidence="2">
    <location>
        <begin position="9"/>
        <end position="363"/>
    </location>
</feature>
<dbReference type="InterPro" id="IPR050237">
    <property type="entry name" value="ATP-dep_AMP-bd_enzyme"/>
</dbReference>
<gene>
    <name evidence="4" type="ORF">NEF87_003610</name>
</gene>
<dbReference type="PANTHER" id="PTHR43767">
    <property type="entry name" value="LONG-CHAIN-FATTY-ACID--COA LIGASE"/>
    <property type="match status" value="1"/>
</dbReference>
<dbReference type="InterPro" id="IPR020845">
    <property type="entry name" value="AMP-binding_CS"/>
</dbReference>
<evidence type="ECO:0000259" key="2">
    <source>
        <dbReference type="Pfam" id="PF00501"/>
    </source>
</evidence>
<dbReference type="InterPro" id="IPR045851">
    <property type="entry name" value="AMP-bd_C_sf"/>
</dbReference>
<keyword evidence="4" id="KW-0436">Ligase</keyword>
<dbReference type="Pfam" id="PF00501">
    <property type="entry name" value="AMP-binding"/>
    <property type="match status" value="1"/>
</dbReference>
<dbReference type="Pfam" id="PF13193">
    <property type="entry name" value="AMP-binding_C"/>
    <property type="match status" value="1"/>
</dbReference>
<dbReference type="Gene3D" id="3.40.50.12780">
    <property type="entry name" value="N-terminal domain of ligase-like"/>
    <property type="match status" value="1"/>
</dbReference>
<dbReference type="Proteomes" id="UP001208689">
    <property type="component" value="Chromosome"/>
</dbReference>
<keyword evidence="5" id="KW-1185">Reference proteome</keyword>
<organism evidence="4 5">
    <name type="scientific">Candidatus Lokiarchaeum ossiferum</name>
    <dbReference type="NCBI Taxonomy" id="2951803"/>
    <lineage>
        <taxon>Archaea</taxon>
        <taxon>Promethearchaeati</taxon>
        <taxon>Promethearchaeota</taxon>
        <taxon>Promethearchaeia</taxon>
        <taxon>Promethearchaeales</taxon>
        <taxon>Promethearchaeaceae</taxon>
        <taxon>Candidatus Lokiarchaeum</taxon>
    </lineage>
</organism>
<proteinExistence type="predicted"/>
<feature type="compositionally biased region" description="Basic and acidic residues" evidence="1">
    <location>
        <begin position="488"/>
        <end position="506"/>
    </location>
</feature>
<dbReference type="GO" id="GO:0016874">
    <property type="term" value="F:ligase activity"/>
    <property type="evidence" value="ECO:0007669"/>
    <property type="project" value="UniProtKB-KW"/>
</dbReference>
<dbReference type="EMBL" id="CP104013">
    <property type="protein sequence ID" value="UYP47325.1"/>
    <property type="molecule type" value="Genomic_DNA"/>
</dbReference>
<evidence type="ECO:0000313" key="5">
    <source>
        <dbReference type="Proteomes" id="UP001208689"/>
    </source>
</evidence>